<dbReference type="Pfam" id="PF00072">
    <property type="entry name" value="Response_reg"/>
    <property type="match status" value="1"/>
</dbReference>
<evidence type="ECO:0000256" key="2">
    <source>
        <dbReference type="ARBA" id="ARBA00022840"/>
    </source>
</evidence>
<dbReference type="InterPro" id="IPR011006">
    <property type="entry name" value="CheY-like_superfamily"/>
</dbReference>
<feature type="domain" description="Sigma-54 factor interaction" evidence="6">
    <location>
        <begin position="142"/>
        <end position="371"/>
    </location>
</feature>
<evidence type="ECO:0000256" key="3">
    <source>
        <dbReference type="ARBA" id="ARBA00023015"/>
    </source>
</evidence>
<dbReference type="Gene3D" id="1.10.8.60">
    <property type="match status" value="1"/>
</dbReference>
<evidence type="ECO:0000256" key="4">
    <source>
        <dbReference type="ARBA" id="ARBA00023163"/>
    </source>
</evidence>
<feature type="modified residue" description="4-aspartylphosphate" evidence="5">
    <location>
        <position position="52"/>
    </location>
</feature>
<gene>
    <name evidence="8" type="ORF">AMJ39_00910</name>
</gene>
<evidence type="ECO:0000259" key="6">
    <source>
        <dbReference type="PROSITE" id="PS50045"/>
    </source>
</evidence>
<dbReference type="GO" id="GO:0006355">
    <property type="term" value="P:regulation of DNA-templated transcription"/>
    <property type="evidence" value="ECO:0007669"/>
    <property type="project" value="InterPro"/>
</dbReference>
<dbReference type="SUPFAM" id="SSF46689">
    <property type="entry name" value="Homeodomain-like"/>
    <property type="match status" value="1"/>
</dbReference>
<evidence type="ECO:0000313" key="8">
    <source>
        <dbReference type="EMBL" id="KPJ54332.1"/>
    </source>
</evidence>
<dbReference type="InterPro" id="IPR002078">
    <property type="entry name" value="Sigma_54_int"/>
</dbReference>
<keyword evidence="1" id="KW-0547">Nucleotide-binding</keyword>
<dbReference type="PANTHER" id="PTHR32071">
    <property type="entry name" value="TRANSCRIPTIONAL REGULATORY PROTEIN"/>
    <property type="match status" value="1"/>
</dbReference>
<comment type="caution">
    <text evidence="8">The sequence shown here is derived from an EMBL/GenBank/DDBJ whole genome shotgun (WGS) entry which is preliminary data.</text>
</comment>
<protein>
    <recommendedName>
        <fullName evidence="10">Fis family transcriptional regulator</fullName>
    </recommendedName>
</protein>
<feature type="domain" description="Response regulatory" evidence="7">
    <location>
        <begin position="3"/>
        <end position="117"/>
    </location>
</feature>
<dbReference type="AlphaFoldDB" id="A0A0S7WXL0"/>
<dbReference type="Proteomes" id="UP000052008">
    <property type="component" value="Unassembled WGS sequence"/>
</dbReference>
<keyword evidence="4" id="KW-0804">Transcription</keyword>
<name>A0A0S7WXL0_UNCT6</name>
<dbReference type="FunFam" id="3.40.50.300:FF:000006">
    <property type="entry name" value="DNA-binding transcriptional regulator NtrC"/>
    <property type="match status" value="1"/>
</dbReference>
<dbReference type="Gene3D" id="3.40.50.2300">
    <property type="match status" value="1"/>
</dbReference>
<dbReference type="PRINTS" id="PR01590">
    <property type="entry name" value="HTHFIS"/>
</dbReference>
<dbReference type="InterPro" id="IPR009057">
    <property type="entry name" value="Homeodomain-like_sf"/>
</dbReference>
<evidence type="ECO:0008006" key="10">
    <source>
        <dbReference type="Google" id="ProtNLM"/>
    </source>
</evidence>
<dbReference type="SUPFAM" id="SSF52540">
    <property type="entry name" value="P-loop containing nucleoside triphosphate hydrolases"/>
    <property type="match status" value="1"/>
</dbReference>
<organism evidence="8 9">
    <name type="scientific">candidate division TA06 bacterium DG_24</name>
    <dbReference type="NCBI Taxonomy" id="1703770"/>
    <lineage>
        <taxon>Bacteria</taxon>
        <taxon>Bacteria division TA06</taxon>
    </lineage>
</organism>
<dbReference type="CDD" id="cd17546">
    <property type="entry name" value="REC_hyHK_CKI1_RcsC-like"/>
    <property type="match status" value="1"/>
</dbReference>
<evidence type="ECO:0000313" key="9">
    <source>
        <dbReference type="Proteomes" id="UP000052008"/>
    </source>
</evidence>
<dbReference type="EMBL" id="LIZS01000004">
    <property type="protein sequence ID" value="KPJ54332.1"/>
    <property type="molecule type" value="Genomic_DNA"/>
</dbReference>
<dbReference type="Pfam" id="PF00158">
    <property type="entry name" value="Sigma54_activat"/>
    <property type="match status" value="1"/>
</dbReference>
<dbReference type="GO" id="GO:0000160">
    <property type="term" value="P:phosphorelay signal transduction system"/>
    <property type="evidence" value="ECO:0007669"/>
    <property type="project" value="InterPro"/>
</dbReference>
<reference evidence="8 9" key="1">
    <citation type="journal article" date="2015" name="Microbiome">
        <title>Genomic resolution of linkages in carbon, nitrogen, and sulfur cycling among widespread estuary sediment bacteria.</title>
        <authorList>
            <person name="Baker B.J."/>
            <person name="Lazar C.S."/>
            <person name="Teske A.P."/>
            <person name="Dick G.J."/>
        </authorList>
    </citation>
    <scope>NUCLEOTIDE SEQUENCE [LARGE SCALE GENOMIC DNA]</scope>
    <source>
        <strain evidence="8">DG_24</strain>
    </source>
</reference>
<proteinExistence type="predicted"/>
<dbReference type="Gene3D" id="3.40.50.300">
    <property type="entry name" value="P-loop containing nucleotide triphosphate hydrolases"/>
    <property type="match status" value="1"/>
</dbReference>
<sequence length="446" mass="49861">MAFVLVVDDEVCIRRSLSLILGRDGHTVVEAKDGREAFRKLEMMVFDVAIVDLRLPDADGLEVIQAMRRPHKQTEVVAMTASTTPEVSAKAIEAGACHVLAKPFTERQLRQAVDAATTRRLLRLQATRTTAGTRQRSSCGGIVGISDAMQRVFNLIEIAAPTDHPILIRAEAGTNRELLARVIHDSSWRRGKPFATVDCRSIDNGSLESLLFGHVKGAFSGATRNRRGLFEKTSGGSTFLDGIGQLSPILQMKLLMLLQDSVMQRVGERRPRRADVRLICGTDEDLHSKVLEPRFRRDLLSRLETISIQIPPLRKRREDIPLLVRDFLHRQTDCQGNGAIGIADDAMRLLIDYDWPGNTAELEHALEHAVTLSEGARITRVHLPHAIRKAPAGMRDRGGVMVSLRDLERAHILEVLDECEGNQTVAARKLKIGRTTLWRKIREYQR</sequence>
<dbReference type="InterPro" id="IPR027417">
    <property type="entry name" value="P-loop_NTPase"/>
</dbReference>
<dbReference type="SMART" id="SM00448">
    <property type="entry name" value="REC"/>
    <property type="match status" value="1"/>
</dbReference>
<dbReference type="InterPro" id="IPR058031">
    <property type="entry name" value="AAA_lid_NorR"/>
</dbReference>
<evidence type="ECO:0000259" key="7">
    <source>
        <dbReference type="PROSITE" id="PS50110"/>
    </source>
</evidence>
<dbReference type="GO" id="GO:0005524">
    <property type="term" value="F:ATP binding"/>
    <property type="evidence" value="ECO:0007669"/>
    <property type="project" value="UniProtKB-KW"/>
</dbReference>
<evidence type="ECO:0000256" key="5">
    <source>
        <dbReference type="PROSITE-ProRule" id="PRU00169"/>
    </source>
</evidence>
<dbReference type="PROSITE" id="PS50110">
    <property type="entry name" value="RESPONSE_REGULATORY"/>
    <property type="match status" value="1"/>
</dbReference>
<dbReference type="SUPFAM" id="SSF52172">
    <property type="entry name" value="CheY-like"/>
    <property type="match status" value="1"/>
</dbReference>
<dbReference type="InterPro" id="IPR001789">
    <property type="entry name" value="Sig_transdc_resp-reg_receiver"/>
</dbReference>
<keyword evidence="3" id="KW-0805">Transcription regulation</keyword>
<dbReference type="CDD" id="cd00009">
    <property type="entry name" value="AAA"/>
    <property type="match status" value="1"/>
</dbReference>
<dbReference type="STRING" id="1703770.AMJ39_00910"/>
<dbReference type="Gene3D" id="1.10.10.60">
    <property type="entry name" value="Homeodomain-like"/>
    <property type="match status" value="1"/>
</dbReference>
<dbReference type="PROSITE" id="PS50045">
    <property type="entry name" value="SIGMA54_INTERACT_4"/>
    <property type="match status" value="1"/>
</dbReference>
<keyword evidence="5" id="KW-0597">Phosphoprotein</keyword>
<keyword evidence="2" id="KW-0067">ATP-binding</keyword>
<dbReference type="InterPro" id="IPR002197">
    <property type="entry name" value="HTH_Fis"/>
</dbReference>
<dbReference type="Pfam" id="PF02954">
    <property type="entry name" value="HTH_8"/>
    <property type="match status" value="1"/>
</dbReference>
<accession>A0A0S7WXL0</accession>
<dbReference type="Pfam" id="PF25601">
    <property type="entry name" value="AAA_lid_14"/>
    <property type="match status" value="1"/>
</dbReference>
<dbReference type="GO" id="GO:0043565">
    <property type="term" value="F:sequence-specific DNA binding"/>
    <property type="evidence" value="ECO:0007669"/>
    <property type="project" value="InterPro"/>
</dbReference>
<evidence type="ECO:0000256" key="1">
    <source>
        <dbReference type="ARBA" id="ARBA00022741"/>
    </source>
</evidence>